<keyword evidence="3" id="KW-0677">Repeat</keyword>
<dbReference type="PROSITE" id="PS51830">
    <property type="entry name" value="FIIND"/>
    <property type="match status" value="2"/>
</dbReference>
<dbReference type="CDD" id="cd01671">
    <property type="entry name" value="CARD"/>
    <property type="match status" value="1"/>
</dbReference>
<dbReference type="Gene3D" id="1.10.533.10">
    <property type="entry name" value="Death Domain, Fas"/>
    <property type="match status" value="3"/>
</dbReference>
<dbReference type="PANTHER" id="PTHR10454:SF248">
    <property type="entry name" value="CASPASE-8-LIKE"/>
    <property type="match status" value="1"/>
</dbReference>
<keyword evidence="2" id="KW-0963">Cytoplasm</keyword>
<feature type="region of interest" description="Disordered" evidence="5">
    <location>
        <begin position="3609"/>
        <end position="3698"/>
    </location>
</feature>
<protein>
    <recommendedName>
        <fullName evidence="11">Death domain-containing protein</fullName>
    </recommendedName>
</protein>
<evidence type="ECO:0000259" key="8">
    <source>
        <dbReference type="PROSITE" id="PS51424"/>
    </source>
</evidence>
<dbReference type="Gene3D" id="3.40.50.300">
    <property type="entry name" value="P-loop containing nucleotide triphosphate hydrolases"/>
    <property type="match status" value="3"/>
</dbReference>
<dbReference type="Pfam" id="PF20706">
    <property type="entry name" value="GT4-conflict"/>
    <property type="match status" value="2"/>
</dbReference>
<dbReference type="Gene3D" id="3.40.50.2000">
    <property type="entry name" value="Glycogen Phosphorylase B"/>
    <property type="match status" value="2"/>
</dbReference>
<feature type="domain" description="Death" evidence="6">
    <location>
        <begin position="3254"/>
        <end position="3323"/>
    </location>
</feature>
<dbReference type="SUPFAM" id="SSF47986">
    <property type="entry name" value="DEATH domain"/>
    <property type="match status" value="3"/>
</dbReference>
<dbReference type="EMBL" id="GG666477">
    <property type="protein sequence ID" value="EEN66423.1"/>
    <property type="molecule type" value="Genomic_DNA"/>
</dbReference>
<dbReference type="Pfam" id="PF00531">
    <property type="entry name" value="Death"/>
    <property type="match status" value="2"/>
</dbReference>
<dbReference type="Pfam" id="PF08477">
    <property type="entry name" value="Roc"/>
    <property type="match status" value="3"/>
</dbReference>
<comment type="subcellular location">
    <subcellularLocation>
        <location evidence="1">Cytoplasm</location>
        <location evidence="1">Cytosol</location>
    </subcellularLocation>
</comment>
<feature type="domain" description="FIIND" evidence="9">
    <location>
        <begin position="3326"/>
        <end position="3615"/>
    </location>
</feature>
<dbReference type="PROSITE" id="PS51424">
    <property type="entry name" value="ROC"/>
    <property type="match status" value="3"/>
</dbReference>
<evidence type="ECO:0000259" key="9">
    <source>
        <dbReference type="PROSITE" id="PS51830"/>
    </source>
</evidence>
<reference evidence="10" key="1">
    <citation type="journal article" date="2008" name="Nature">
        <title>The amphioxus genome and the evolution of the chordate karyotype.</title>
        <authorList>
            <consortium name="US DOE Joint Genome Institute (JGI-PGF)"/>
            <person name="Putnam N.H."/>
            <person name="Butts T."/>
            <person name="Ferrier D.E.K."/>
            <person name="Furlong R.F."/>
            <person name="Hellsten U."/>
            <person name="Kawashima T."/>
            <person name="Robinson-Rechavi M."/>
            <person name="Shoguchi E."/>
            <person name="Terry A."/>
            <person name="Yu J.-K."/>
            <person name="Benito-Gutierrez E.L."/>
            <person name="Dubchak I."/>
            <person name="Garcia-Fernandez J."/>
            <person name="Gibson-Brown J.J."/>
            <person name="Grigoriev I.V."/>
            <person name="Horton A.C."/>
            <person name="de Jong P.J."/>
            <person name="Jurka J."/>
            <person name="Kapitonov V.V."/>
            <person name="Kohara Y."/>
            <person name="Kuroki Y."/>
            <person name="Lindquist E."/>
            <person name="Lucas S."/>
            <person name="Osoegawa K."/>
            <person name="Pennacchio L.A."/>
            <person name="Salamov A.A."/>
            <person name="Satou Y."/>
            <person name="Sauka-Spengler T."/>
            <person name="Schmutz J."/>
            <person name="Shin-I T."/>
            <person name="Toyoda A."/>
            <person name="Bronner-Fraser M."/>
            <person name="Fujiyama A."/>
            <person name="Holland L.Z."/>
            <person name="Holland P.W.H."/>
            <person name="Satoh N."/>
            <person name="Rokhsar D.S."/>
        </authorList>
    </citation>
    <scope>NUCLEOTIDE SEQUENCE [LARGE SCALE GENOMIC DNA]</scope>
    <source>
        <strain evidence="10">S238N-H82</strain>
        <tissue evidence="10">Testes</tissue>
    </source>
</reference>
<dbReference type="InterPro" id="IPR020859">
    <property type="entry name" value="ROC"/>
</dbReference>
<evidence type="ECO:0000259" key="7">
    <source>
        <dbReference type="PROSITE" id="PS50209"/>
    </source>
</evidence>
<dbReference type="GO" id="GO:0004197">
    <property type="term" value="F:cysteine-type endopeptidase activity"/>
    <property type="evidence" value="ECO:0007669"/>
    <property type="project" value="InterPro"/>
</dbReference>
<proteinExistence type="predicted"/>
<dbReference type="InterPro" id="IPR036388">
    <property type="entry name" value="WH-like_DNA-bd_sf"/>
</dbReference>
<dbReference type="InterPro" id="IPR027417">
    <property type="entry name" value="P-loop_NTPase"/>
</dbReference>
<feature type="compositionally biased region" description="Basic residues" evidence="5">
    <location>
        <begin position="3618"/>
        <end position="3635"/>
    </location>
</feature>
<evidence type="ECO:0000259" key="6">
    <source>
        <dbReference type="PROSITE" id="PS50017"/>
    </source>
</evidence>
<dbReference type="Gene3D" id="1.10.10.10">
    <property type="entry name" value="Winged helix-like DNA-binding domain superfamily/Winged helix DNA-binding domain"/>
    <property type="match status" value="1"/>
</dbReference>
<feature type="domain" description="FIIND" evidence="9">
    <location>
        <begin position="1064"/>
        <end position="1345"/>
    </location>
</feature>
<dbReference type="SUPFAM" id="SSF53756">
    <property type="entry name" value="UDP-Glycosyltransferase/glycogen phosphorylase"/>
    <property type="match status" value="2"/>
</dbReference>
<feature type="domain" description="CARD" evidence="7">
    <location>
        <begin position="1949"/>
        <end position="2040"/>
    </location>
</feature>
<name>C3Y057_BRAFL</name>
<dbReference type="PANTHER" id="PTHR10454">
    <property type="entry name" value="CASPASE"/>
    <property type="match status" value="1"/>
</dbReference>
<dbReference type="InterPro" id="IPR000488">
    <property type="entry name" value="Death_dom"/>
</dbReference>
<dbReference type="Pfam" id="PF13553">
    <property type="entry name" value="FIIND"/>
    <property type="match status" value="2"/>
</dbReference>
<dbReference type="CDD" id="cd03801">
    <property type="entry name" value="GT4_PimA-like"/>
    <property type="match status" value="2"/>
</dbReference>
<dbReference type="GO" id="GO:0042981">
    <property type="term" value="P:regulation of apoptotic process"/>
    <property type="evidence" value="ECO:0007669"/>
    <property type="project" value="InterPro"/>
</dbReference>
<dbReference type="eggNOG" id="KOG0619">
    <property type="taxonomic scope" value="Eukaryota"/>
</dbReference>
<dbReference type="GO" id="GO:0000166">
    <property type="term" value="F:nucleotide binding"/>
    <property type="evidence" value="ECO:0007669"/>
    <property type="project" value="UniProtKB-KW"/>
</dbReference>
<evidence type="ECO:0000256" key="5">
    <source>
        <dbReference type="SAM" id="MobiDB-lite"/>
    </source>
</evidence>
<gene>
    <name evidence="10" type="ORF">BRAFLDRAFT_72363</name>
</gene>
<evidence type="ECO:0008006" key="11">
    <source>
        <dbReference type="Google" id="ProtNLM"/>
    </source>
</evidence>
<dbReference type="CDD" id="cd01670">
    <property type="entry name" value="Death"/>
    <property type="match status" value="2"/>
</dbReference>
<evidence type="ECO:0000256" key="3">
    <source>
        <dbReference type="ARBA" id="ARBA00022737"/>
    </source>
</evidence>
<dbReference type="InterPro" id="IPR002398">
    <property type="entry name" value="Pept_C14"/>
</dbReference>
<accession>C3Y057</accession>
<dbReference type="InterPro" id="IPR011029">
    <property type="entry name" value="DEATH-like_dom_sf"/>
</dbReference>
<evidence type="ECO:0000256" key="4">
    <source>
        <dbReference type="ARBA" id="ARBA00022741"/>
    </source>
</evidence>
<sequence>MRKHLRQPGTHALTHTTTHSEVKCVILGQTEAGKTSLLNCMMKGQGHVEIETDRTIGVDVMAYHDTKNNVKYEMYDFGGHQIYHYTHRFFLTRQALHILNVDLPGYKSEEFQERVGTWLTSVTSHVFNPAILVVGTKVDLFPPDEAEEMIAAACSSIQRDIQAAESKIQTKLNEEVQLCQKAVDTADSKSYLAEPFYGLTRDDILAKKESLEKLLDGRPKGLLNVQVIPVSSKMFQGIKALCDKMAEMVKDERLFPAARQELPTSWTKLSENIKTSGRPYLHVRDCQDVGAAAGMKESDVLNALSYLHVTGQILFYNHIRGMEDLVFPDPTIILTLFKQIFRHDLPAYLDSIAESLSEHNRAQFAEDRASFLKTGRASDGFMKNLLGDNIATFNSLLPLMKHFGLCYSGSVIFPTELPAAQPDEVVRCWPEVVPSGGEEISVTIEYSQEPPLGLPETMVSRILSMEQTTRRLLTKDTVVVHVGENSEDVKYCHFPTREEIRIRGEPEKAWRQAQAVAKVMEACWDEFPALYFSNSVGSGETTKSLTIGAVRRHVPGDLLRMSEGNWERPLELPDVRTKVTGKRKYFIDNRLYQVSRAVGEERQLWTRLGQELGLNRSVLDNIQGKYNYEGTQRAFQMLKAWRTKTPHGPLHYLPQLEETLQNMGKPDLAAAVQGIYKDYRDALPSQEISPEMTGDAEWSLRLPGEGKYLCRRTDMGVVTPYPLCHTCMFEHLATIPVFISSGLSACQVKGSTCADGPTWAWSLRLPGEGKYLCRRTDLGMVTPYPLCHTCMFEHLATIPVLSPQVPPPARSLRLPGEGKYLCRRTDLGMVTPYPLCHTCMFEHLATIPVYLLRSLRLPGEGKYLCRRTDLGMVTPYPLCHTCEGKYLCRRTDLGVVTPYPLCHTCMFEHLATIPVYLLRSLRLPGEGKYLCRRTDLGMVTPYPLCHTCMFEHLATIPVFISSGPSACQVKGSTCADGPTWAWSLRLPGEGKYLCRRTDLGVVTPYPLCHTCEGKYLCRRTDMGVVTPYPLCHTCMFEHLATIPVYLLRSLRLPGEGKYLCRRTDLGVVTPYPLCHTCMFEHLATIPVYLLRSLRLPGEGKYLCRRTDLGVVTPYPLHVTYRSANWSDNWQQVGEWMPVGPLFSIQCEDVKGPVDILLPHVLCLADATELTTEDIQVVHVVGDSPELLPVTELTPSHALTRFKKGSLFGVVERTEKALSVSRNGLLMAFASLEHFEITKLKVYIVSNTRIMKECLMFEDTFDTNKFYEPFRVEVTSDIWNSSTTSRLHLELLKSKDGAKDPVAVLTLGHYKRGFTAEGVDSGHSTPTELVESVRRQLESSDIEGKGSILLVGDEFCTSKGGISTINLNAARVLTAAGAKVYATVLEASQQDERNAERDGVRLLKPRLHPDSSTKPSLEWLTVYHSVHFPHIPSDVCCIVGHVDVTSRAAKNIKEERFPHAKLAMFGHVAPEETEHYKSDEKALGVGRKEASIQDDMGKADVVFSVGPRIHRHYDRFLRQRHVIHHIFLPEPSMVFREANVTFEEDKVRKPERVVLSIGRVRNVEMLKGHDLAAGSIDKAAQRLDNQYTLRLRVRGIDENDFKDGKRILEEKLRSGRVKPTLLPYGTQEEICRDMEACHLVLMPSRAEPFGLVGLEAIAAGVPVLISEHSGLAELIEELSDRLGQPTFRHCIVKMKGDTATDADVEKWAERIEDVLKNAKSEFAEARAFREKLLASKYWEESQQKFLQACGITARKRGDLCAANHHNNINKGNRPRHSGRLTPRSAPGPRVVLLHAAEDGKFVRRLVRELMGEGLGTWVLPQTDISRQQVTGTPGDVSRAQLTSTLTLGSVKLVVPVISRHLFADQSSLTVGLETAVRNNKPRYVIWLDQNKDDFREFGTLVSRQYPALEAPARRVQQDSVWETMPGSAVRWMEGIASDVRDALFRQTGELREPCWLALLYTRAFLSDNMNLPAVLTRLEQENQLTPADVRDIQAEPTPVSRGDRLVDMLLRDRRCQEPYDSLVRVLREEGQDFLAEEMEEQERDQERYFGIGEQQAAQPGQQTAQRELFAQESQVIMKKHLSHPGANADDVTTPFEVKCVNLGLTEAGKTSLFNCMMKGQGHVETETYRTIGVDVITYHDTKNNVKYKMYDFGGHQIYHFTHRFFLTRQALHILNVDLPGYKSEEFQERVGTWLTSVTSHVFNPAILVVGTKVDMFPPDKAEEMMAAACSSIQRDIQAAESKIQTKLNEEIQLCQKAVDGSDLTGLFYGLTRDDILAKKESLEKLLDGRSKCLLNVRVIPVSSKTFQGIEALCDKMAEMVKDERLFPAARQELPTSWTKLSENIKTSGRPYLYVRNCQDVGAAAGMKESDVLNALSYLHVTGQILFYNHIRGMEDLVFPDPTIILTLFKQIFRHDLPAYLDSIAESLSEQTRAQFAQDKSTFFKTGRASDSFMKNLLGDNIATFNSLLPLMKHFGLCYSGSVIFPTELPAAQPDEVARCWPEVVPSGGEEISVTIEYNQEPPLGLPETMVSRILSMEQTTRRLLTKDTVVVHVGENSEDVMYRHFPTREEIRIRGEPEKAWRQAQTVAKVMEACWDEFPALYFSNSVESGETRKSLSIEAVRRHVPGDLLRMPEGNWEQPLDIPDVRTPEDFIGKYFIGLQRQFGPGWIVEVKCVILGLTEAGKTSLLNCMRKGQGHVETETNRTIGVDVITYHDTKNNVKYKMYDFGGHQIYHYAHRFFLTRQALYILNVDLPGYKSEEFQERVGTWLTSVTSHVFNSAILVVGTKVDLFSPDKAEEMIAAACSSIQRDIQAAESKIQTKLNEEIQLCQNAMDAVYGKSDLTGHFYGLTRDDILAKKESLEKLLDGRSKCLLNVQVIPVSSKTFQGIESLCDKMAEMVKDERLFPAARLELPTSWTKLSENIKTSGRPYLHVRDCQDVGAAAGMKESDVLNALSYLHVTGQILFYNRIRGMKDLVFPDPTIILTLFKQIFRHDLPAYLDSIAESLSEHTRVQFAEDKATFLKTGRASDSFMKNLLGDNIATFNSLLPLMKHFGLCYSGSVIFPTELPAAQPDEVARCWPEVVPSGGEEISVTIEYNQEPPLGLPETMVSRILSMEQTIRRLLTKDTVVVHVGENSEDVMYRHFPTREEIRIRGEPENAWRQAQTVAKVMEACWDEFPALYFSNSVGSGETRKLLTIEAVRRHVSGKLLRMSEGNWERPLDIPVKRTSEGVVDKYFIDNRLYQVSRAVGEEWQLWTRLGQELGLNRAVLDNIEGKYLSTQQAFQILKAWRTKTPHGPLHYLPQLEETLQIMGKPDLAADVQGVYKDYRDTLPSQEISPEMTGDTEWSLRLPGEGKYLCRRTDLGVVTPYPLHVTYRSANWSDNWQQDQGWMPVGPLFSIQCEDVEGPVDILLPHVLHVTNDTEADLADMRVVHVVGSDAHFLPVSEITSTHISTRFEKGSLFGPVMKTIVATFLPRNGLCVVFGPRNFMPECQIHVYIASNSPVALQTLQEQEALDDYIRWDHDQCVLQSGETYRLEVSVRNGEELTMPTNPEGLVFYDTLEKDRFYKKFRVEVDVRRVTSLKTYQPAFKMLLKNAAGATVCQFITTKDSGRAAEPAAHTRRKRKSSRTPGKGRRTLRVESDAAGSSAHPDSGRATEPAAHTRRKRKSSRTPGKGKKLKGGDHRDSDLPTTKRRKGSSVVRGSVLLVGDEYCTAKGGISTINRQVARMIIAAGARVYATVLEASQQEERDAQRDGVRIIKPHIHPASSAKPSLDWLTVYHNIHFSHIPSDVCCIVGHVDVTSRAARNIKEERFPLAKLAMIGHVAPEETEHYKSDEKALGVGRKEASIHNDIGKADVVFSVGPRIHRHYDRFLRRNHVTHHIFLPEPSKVFREAKVTFGDEGEVEKPERVILSIGRVRNVERLKGHDLAAGSIDKASQRLDNQYTLRLRVRGIDKNDFKDSKRILEEKLRSGRVKPTLLPYGTQEEIRRDMEACHLVLMPSRAEPFGLVGLEAIAAGVPVLISEQSGLAEMIKKLSDKLGQPTFRHCIVKMKGDTESDADVEKWADSIEDFLTNAKSEFAEARAFREKLLASKYWEESYQTFLQACGITVCKNLEPFQIPDRIYVSSIAVLFVEINKCLFYGYEDAVFYKDVRRRQAELSPPLCTLTALRQSAVKLTSRT</sequence>
<dbReference type="PROSITE" id="PS50209">
    <property type="entry name" value="CARD"/>
    <property type="match status" value="1"/>
</dbReference>
<dbReference type="InterPro" id="IPR001315">
    <property type="entry name" value="CARD"/>
</dbReference>
<dbReference type="GO" id="GO:0005829">
    <property type="term" value="C:cytosol"/>
    <property type="evidence" value="ECO:0007669"/>
    <property type="project" value="UniProtKB-SubCell"/>
</dbReference>
<organism>
    <name type="scientific">Branchiostoma floridae</name>
    <name type="common">Florida lancelet</name>
    <name type="synonym">Amphioxus</name>
    <dbReference type="NCBI Taxonomy" id="7739"/>
    <lineage>
        <taxon>Eukaryota</taxon>
        <taxon>Metazoa</taxon>
        <taxon>Chordata</taxon>
        <taxon>Cephalochordata</taxon>
        <taxon>Leptocardii</taxon>
        <taxon>Amphioxiformes</taxon>
        <taxon>Branchiostomatidae</taxon>
        <taxon>Branchiostoma</taxon>
    </lineage>
</organism>
<feature type="domain" description="Roc" evidence="8">
    <location>
        <begin position="15"/>
        <end position="252"/>
    </location>
</feature>
<feature type="domain" description="Death" evidence="6">
    <location>
        <begin position="605"/>
        <end position="676"/>
    </location>
</feature>
<feature type="domain" description="Roc" evidence="8">
    <location>
        <begin position="2664"/>
        <end position="2901"/>
    </location>
</feature>
<evidence type="ECO:0000256" key="1">
    <source>
        <dbReference type="ARBA" id="ARBA00004514"/>
    </source>
</evidence>
<dbReference type="InParanoid" id="C3Y057"/>
<dbReference type="InterPro" id="IPR025307">
    <property type="entry name" value="FIIND_dom"/>
</dbReference>
<dbReference type="GO" id="GO:0007165">
    <property type="term" value="P:signal transduction"/>
    <property type="evidence" value="ECO:0007669"/>
    <property type="project" value="InterPro"/>
</dbReference>
<keyword evidence="4" id="KW-0547">Nucleotide-binding</keyword>
<evidence type="ECO:0000256" key="2">
    <source>
        <dbReference type="ARBA" id="ARBA00022490"/>
    </source>
</evidence>
<feature type="domain" description="Roc" evidence="8">
    <location>
        <begin position="2089"/>
        <end position="2322"/>
    </location>
</feature>
<dbReference type="GO" id="GO:0006508">
    <property type="term" value="P:proteolysis"/>
    <property type="evidence" value="ECO:0007669"/>
    <property type="project" value="InterPro"/>
</dbReference>
<dbReference type="SUPFAM" id="SSF52540">
    <property type="entry name" value="P-loop containing nucleoside triphosphate hydrolases"/>
    <property type="match status" value="3"/>
</dbReference>
<dbReference type="PROSITE" id="PS50017">
    <property type="entry name" value="DEATH_DOMAIN"/>
    <property type="match status" value="2"/>
</dbReference>
<feature type="region of interest" description="Disordered" evidence="5">
    <location>
        <begin position="1764"/>
        <end position="1785"/>
    </location>
</feature>
<evidence type="ECO:0000313" key="10">
    <source>
        <dbReference type="EMBL" id="EEN66423.1"/>
    </source>
</evidence>
<feature type="compositionally biased region" description="Basic residues" evidence="5">
    <location>
        <begin position="3660"/>
        <end position="3677"/>
    </location>
</feature>